<evidence type="ECO:0000313" key="2">
    <source>
        <dbReference type="EMBL" id="GJM49757.1"/>
    </source>
</evidence>
<dbReference type="Gene3D" id="3.40.30.10">
    <property type="entry name" value="Glutaredoxin"/>
    <property type="match status" value="1"/>
</dbReference>
<accession>A0AAV5AWF7</accession>
<keyword evidence="1" id="KW-0472">Membrane</keyword>
<name>A0AAV5AWF7_9FLAO</name>
<evidence type="ECO:0008006" key="6">
    <source>
        <dbReference type="Google" id="ProtNLM"/>
    </source>
</evidence>
<dbReference type="Proteomes" id="UP001207736">
    <property type="component" value="Unassembled WGS sequence"/>
</dbReference>
<dbReference type="EMBL" id="BQKB01000018">
    <property type="protein sequence ID" value="GJM52822.1"/>
    <property type="molecule type" value="Genomic_DNA"/>
</dbReference>
<dbReference type="SUPFAM" id="SSF52833">
    <property type="entry name" value="Thioredoxin-like"/>
    <property type="match status" value="1"/>
</dbReference>
<feature type="transmembrane region" description="Helical" evidence="1">
    <location>
        <begin position="81"/>
        <end position="102"/>
    </location>
</feature>
<keyword evidence="1" id="KW-1133">Transmembrane helix</keyword>
<dbReference type="Pfam" id="PF04134">
    <property type="entry name" value="DCC1-like"/>
    <property type="match status" value="1"/>
</dbReference>
<dbReference type="RefSeq" id="WP_264846240.1">
    <property type="nucleotide sequence ID" value="NZ_BPMA01000018.1"/>
</dbReference>
<evidence type="ECO:0000313" key="4">
    <source>
        <dbReference type="Proteomes" id="UP001207736"/>
    </source>
</evidence>
<proteinExistence type="predicted"/>
<dbReference type="InterPro" id="IPR036249">
    <property type="entry name" value="Thioredoxin-like_sf"/>
</dbReference>
<keyword evidence="1" id="KW-0812">Transmembrane</keyword>
<dbReference type="InterPro" id="IPR007263">
    <property type="entry name" value="DCC1-like"/>
</dbReference>
<dbReference type="AlphaFoldDB" id="A0AAV5AWF7"/>
<dbReference type="GO" id="GO:0015035">
    <property type="term" value="F:protein-disulfide reductase activity"/>
    <property type="evidence" value="ECO:0007669"/>
    <property type="project" value="InterPro"/>
</dbReference>
<dbReference type="Proteomes" id="UP001208692">
    <property type="component" value="Unassembled WGS sequence"/>
</dbReference>
<gene>
    <name evidence="2" type="ORF">RCZ15_07320</name>
    <name evidence="3" type="ORF">RCZ16_11390</name>
</gene>
<keyword evidence="5" id="KW-1185">Reference proteome</keyword>
<dbReference type="EMBL" id="BQKA01000012">
    <property type="protein sequence ID" value="GJM49757.1"/>
    <property type="molecule type" value="Genomic_DNA"/>
</dbReference>
<evidence type="ECO:0000313" key="3">
    <source>
        <dbReference type="EMBL" id="GJM52822.1"/>
    </source>
</evidence>
<organism evidence="2 4">
    <name type="scientific">Capnocytophaga catalasegens</name>
    <dbReference type="NCBI Taxonomy" id="1004260"/>
    <lineage>
        <taxon>Bacteria</taxon>
        <taxon>Pseudomonadati</taxon>
        <taxon>Bacteroidota</taxon>
        <taxon>Flavobacteriia</taxon>
        <taxon>Flavobacteriales</taxon>
        <taxon>Flavobacteriaceae</taxon>
        <taxon>Capnocytophaga</taxon>
    </lineage>
</organism>
<reference evidence="2 5" key="1">
    <citation type="submission" date="2021-11" db="EMBL/GenBank/DDBJ databases">
        <title>Draft genome sequence of Capnocytophaga sp. strain KC07075 isolated from cat oral cavity.</title>
        <authorList>
            <person name="Suzuki M."/>
            <person name="Imaoka K."/>
            <person name="Kimura M."/>
            <person name="Morikawa S."/>
            <person name="Maeda K."/>
        </authorList>
    </citation>
    <scope>NUCLEOTIDE SEQUENCE</scope>
    <source>
        <strain evidence="2">KC07075</strain>
        <strain evidence="3 5">KC07079</strain>
    </source>
</reference>
<protein>
    <recommendedName>
        <fullName evidence="6">DUF393 domain-containing protein</fullName>
    </recommendedName>
</protein>
<evidence type="ECO:0000256" key="1">
    <source>
        <dbReference type="SAM" id="Phobius"/>
    </source>
</evidence>
<comment type="caution">
    <text evidence="2">The sequence shown here is derived from an EMBL/GenBank/DDBJ whole genome shotgun (WGS) entry which is preliminary data.</text>
</comment>
<sequence length="124" mass="14962">MKQLLIFYDNWCPYCTRLSRWIETHDILHKITPLPLRQEDNIIQYPAIDMNKALNKMASYNGKSFYYGYTSIYLISKRIPILWILFPLFWILHISKLGNYIYNEFAIRRKIIPLHCDSKKCNIN</sequence>
<evidence type="ECO:0000313" key="5">
    <source>
        <dbReference type="Proteomes" id="UP001208692"/>
    </source>
</evidence>